<organism evidence="1 2">
    <name type="scientific">Tripterygium wilfordii</name>
    <name type="common">Thunder God vine</name>
    <dbReference type="NCBI Taxonomy" id="458696"/>
    <lineage>
        <taxon>Eukaryota</taxon>
        <taxon>Viridiplantae</taxon>
        <taxon>Streptophyta</taxon>
        <taxon>Embryophyta</taxon>
        <taxon>Tracheophyta</taxon>
        <taxon>Spermatophyta</taxon>
        <taxon>Magnoliopsida</taxon>
        <taxon>eudicotyledons</taxon>
        <taxon>Gunneridae</taxon>
        <taxon>Pentapetalae</taxon>
        <taxon>rosids</taxon>
        <taxon>fabids</taxon>
        <taxon>Celastrales</taxon>
        <taxon>Celastraceae</taxon>
        <taxon>Tripterygium</taxon>
    </lineage>
</organism>
<reference evidence="1 2" key="1">
    <citation type="journal article" date="2020" name="Nat. Commun.">
        <title>Genome of Tripterygium wilfordii and identification of cytochrome P450 involved in triptolide biosynthesis.</title>
        <authorList>
            <person name="Tu L."/>
            <person name="Su P."/>
            <person name="Zhang Z."/>
            <person name="Gao L."/>
            <person name="Wang J."/>
            <person name="Hu T."/>
            <person name="Zhou J."/>
            <person name="Zhang Y."/>
            <person name="Zhao Y."/>
            <person name="Liu Y."/>
            <person name="Song Y."/>
            <person name="Tong Y."/>
            <person name="Lu Y."/>
            <person name="Yang J."/>
            <person name="Xu C."/>
            <person name="Jia M."/>
            <person name="Peters R.J."/>
            <person name="Huang L."/>
            <person name="Gao W."/>
        </authorList>
    </citation>
    <scope>NUCLEOTIDE SEQUENCE [LARGE SCALE GENOMIC DNA]</scope>
    <source>
        <strain evidence="2">cv. XIE 37</strain>
        <tissue evidence="1">Leaf</tissue>
    </source>
</reference>
<dbReference type="Proteomes" id="UP000593562">
    <property type="component" value="Unassembled WGS sequence"/>
</dbReference>
<dbReference type="InParanoid" id="A0A7J7DWM0"/>
<dbReference type="EMBL" id="JAAARO010000003">
    <property type="protein sequence ID" value="KAF5750780.1"/>
    <property type="molecule type" value="Genomic_DNA"/>
</dbReference>
<comment type="caution">
    <text evidence="1">The sequence shown here is derived from an EMBL/GenBank/DDBJ whole genome shotgun (WGS) entry which is preliminary data.</text>
</comment>
<sequence length="148" mass="16031">MAALANSISHHILSLNSLRRSPSHRLTAITLQKSKRPLPSPPRFRSKSPLFLVQLSGYQFQCSTWYPNFNVSLLNITTSFVAEEQALVSEGGDGYSSGGDGLVELAAVRTRDISFVVKLTSMGDAFLIACDLLTLFELLVVTALGTGD</sequence>
<evidence type="ECO:0000313" key="2">
    <source>
        <dbReference type="Proteomes" id="UP000593562"/>
    </source>
</evidence>
<proteinExistence type="predicted"/>
<name>A0A7J7DWM0_TRIWF</name>
<dbReference type="AlphaFoldDB" id="A0A7J7DWM0"/>
<accession>A0A7J7DWM0</accession>
<protein>
    <submittedName>
        <fullName evidence="1">Uncharacterized protein</fullName>
    </submittedName>
</protein>
<gene>
    <name evidence="1" type="ORF">HS088_TW03G01120</name>
</gene>
<evidence type="ECO:0000313" key="1">
    <source>
        <dbReference type="EMBL" id="KAF5750780.1"/>
    </source>
</evidence>
<keyword evidence="2" id="KW-1185">Reference proteome</keyword>